<gene>
    <name evidence="2" type="ORF">RFI_40378</name>
</gene>
<evidence type="ECO:0000256" key="1">
    <source>
        <dbReference type="SAM" id="Phobius"/>
    </source>
</evidence>
<name>X6L7A4_RETFI</name>
<feature type="transmembrane region" description="Helical" evidence="1">
    <location>
        <begin position="61"/>
        <end position="82"/>
    </location>
</feature>
<dbReference type="EMBL" id="ASPP01050628">
    <property type="protein sequence ID" value="ETN97153.1"/>
    <property type="molecule type" value="Genomic_DNA"/>
</dbReference>
<proteinExistence type="predicted"/>
<keyword evidence="1" id="KW-0472">Membrane</keyword>
<feature type="non-terminal residue" evidence="2">
    <location>
        <position position="1"/>
    </location>
</feature>
<organism evidence="2 3">
    <name type="scientific">Reticulomyxa filosa</name>
    <dbReference type="NCBI Taxonomy" id="46433"/>
    <lineage>
        <taxon>Eukaryota</taxon>
        <taxon>Sar</taxon>
        <taxon>Rhizaria</taxon>
        <taxon>Retaria</taxon>
        <taxon>Foraminifera</taxon>
        <taxon>Monothalamids</taxon>
        <taxon>Reticulomyxidae</taxon>
        <taxon>Reticulomyxa</taxon>
    </lineage>
</organism>
<dbReference type="Proteomes" id="UP000023152">
    <property type="component" value="Unassembled WGS sequence"/>
</dbReference>
<comment type="caution">
    <text evidence="2">The sequence shown here is derived from an EMBL/GenBank/DDBJ whole genome shotgun (WGS) entry which is preliminary data.</text>
</comment>
<keyword evidence="1" id="KW-1133">Transmembrane helix</keyword>
<dbReference type="AlphaFoldDB" id="X6L7A4"/>
<reference evidence="2 3" key="1">
    <citation type="journal article" date="2013" name="Curr. Biol.">
        <title>The Genome of the Foraminiferan Reticulomyxa filosa.</title>
        <authorList>
            <person name="Glockner G."/>
            <person name="Hulsmann N."/>
            <person name="Schleicher M."/>
            <person name="Noegel A.A."/>
            <person name="Eichinger L."/>
            <person name="Gallinger C."/>
            <person name="Pawlowski J."/>
            <person name="Sierra R."/>
            <person name="Euteneuer U."/>
            <person name="Pillet L."/>
            <person name="Moustafa A."/>
            <person name="Platzer M."/>
            <person name="Groth M."/>
            <person name="Szafranski K."/>
            <person name="Schliwa M."/>
        </authorList>
    </citation>
    <scope>NUCLEOTIDE SEQUENCE [LARGE SCALE GENOMIC DNA]</scope>
</reference>
<keyword evidence="3" id="KW-1185">Reference proteome</keyword>
<evidence type="ECO:0000313" key="2">
    <source>
        <dbReference type="EMBL" id="ETN97153.1"/>
    </source>
</evidence>
<evidence type="ECO:0000313" key="3">
    <source>
        <dbReference type="Proteomes" id="UP000023152"/>
    </source>
</evidence>
<protein>
    <submittedName>
        <fullName evidence="2">Uncharacterized protein</fullName>
    </submittedName>
</protein>
<sequence length="184" mass="21948">NWKIIRMNEKKENNRLKIAFMLFFFCFQTKRYQSNLVIEKSFFTFFQVTGKESVICHIHNFLYECFFVAFTFLIFCSFGKFFTFSSRYRIITEKHNKTFDKSYIKLSFVYRHSHEFRTAKENFEMLSLFKKKIKRKVQNTDANIPVTTTRPPLGPLTFPLEPSKLPILSIPPGMPLAPSILKFF</sequence>
<accession>X6L7A4</accession>
<keyword evidence="1" id="KW-0812">Transmembrane</keyword>